<name>A0A1Y6JXI5_9LACO</name>
<evidence type="ECO:0000313" key="2">
    <source>
        <dbReference type="Proteomes" id="UP000195412"/>
    </source>
</evidence>
<proteinExistence type="predicted"/>
<protein>
    <submittedName>
        <fullName evidence="1">Uncharacterized protein</fullName>
    </submittedName>
</protein>
<organism evidence="1 2">
    <name type="scientific">Levilactobacillus zymae</name>
    <dbReference type="NCBI Taxonomy" id="267363"/>
    <lineage>
        <taxon>Bacteria</taxon>
        <taxon>Bacillati</taxon>
        <taxon>Bacillota</taxon>
        <taxon>Bacilli</taxon>
        <taxon>Lactobacillales</taxon>
        <taxon>Lactobacillaceae</taxon>
        <taxon>Levilactobacillus</taxon>
    </lineage>
</organism>
<dbReference type="KEGG" id="lzy:LZ3411_1460"/>
<accession>A0A1Y6JXI5</accession>
<sequence length="44" mass="5031">MVNEIGALIVVLVPAPLSRPRVGTVENHQRPFQRLWLNEAEDQH</sequence>
<dbReference type="EMBL" id="LT854705">
    <property type="protein sequence ID" value="SMS14510.1"/>
    <property type="molecule type" value="Genomic_DNA"/>
</dbReference>
<dbReference type="Proteomes" id="UP000195412">
    <property type="component" value="Chromosome I"/>
</dbReference>
<evidence type="ECO:0000313" key="1">
    <source>
        <dbReference type="EMBL" id="SMS14510.1"/>
    </source>
</evidence>
<gene>
    <name evidence="1" type="ORF">LZ3411_1460</name>
</gene>
<reference evidence="2" key="1">
    <citation type="submission" date="2017-05" db="EMBL/GenBank/DDBJ databases">
        <authorList>
            <person name="Papadimitriou K."/>
        </authorList>
    </citation>
    <scope>NUCLEOTIDE SEQUENCE [LARGE SCALE GENOMIC DNA]</scope>
    <source>
        <strain evidence="2">ACA-DC 3411</strain>
    </source>
</reference>
<dbReference type="AlphaFoldDB" id="A0A1Y6JXI5"/>